<name>A7SZ72_NEMVE</name>
<feature type="region of interest" description="Disordered" evidence="1">
    <location>
        <begin position="141"/>
        <end position="162"/>
    </location>
</feature>
<evidence type="ECO:0000313" key="3">
    <source>
        <dbReference type="Proteomes" id="UP000001593"/>
    </source>
</evidence>
<evidence type="ECO:0000256" key="1">
    <source>
        <dbReference type="SAM" id="MobiDB-lite"/>
    </source>
</evidence>
<dbReference type="Gene3D" id="3.60.10.10">
    <property type="entry name" value="Endonuclease/exonuclease/phosphatase"/>
    <property type="match status" value="1"/>
</dbReference>
<organism evidence="2 3">
    <name type="scientific">Nematostella vectensis</name>
    <name type="common">Starlet sea anemone</name>
    <dbReference type="NCBI Taxonomy" id="45351"/>
    <lineage>
        <taxon>Eukaryota</taxon>
        <taxon>Metazoa</taxon>
        <taxon>Cnidaria</taxon>
        <taxon>Anthozoa</taxon>
        <taxon>Hexacorallia</taxon>
        <taxon>Actiniaria</taxon>
        <taxon>Edwardsiidae</taxon>
        <taxon>Nematostella</taxon>
    </lineage>
</organism>
<keyword evidence="3" id="KW-1185">Reference proteome</keyword>
<sequence length="162" mass="18906">MDEVTEFFFRNNVNLAFISETWLKDVVSDGVVHIPGYAVVRKDRKTIDHGGVCAYIRQEYCKYKHLSDLNCCEDHETLWLYLRRNRLPRGFSCIHVPTRTLVPIAHFSGSTLPELWSLGNRRFQSLKHQWLVKPLPAKTDCESTDEEESNHRPNIDQHVLVL</sequence>
<evidence type="ECO:0000313" key="2">
    <source>
        <dbReference type="EMBL" id="EDO30999.1"/>
    </source>
</evidence>
<dbReference type="PhylomeDB" id="A7SZ72"/>
<dbReference type="InParanoid" id="A7SZ72"/>
<protein>
    <submittedName>
        <fullName evidence="2">Uncharacterized protein</fullName>
    </submittedName>
</protein>
<gene>
    <name evidence="2" type="ORF">NEMVEDRAFT_v1g219845</name>
</gene>
<dbReference type="EMBL" id="DS469951">
    <property type="protein sequence ID" value="EDO30999.1"/>
    <property type="molecule type" value="Genomic_DNA"/>
</dbReference>
<dbReference type="AlphaFoldDB" id="A7SZ72"/>
<dbReference type="InterPro" id="IPR036691">
    <property type="entry name" value="Endo/exonu/phosph_ase_sf"/>
</dbReference>
<proteinExistence type="predicted"/>
<dbReference type="Proteomes" id="UP000001593">
    <property type="component" value="Unassembled WGS sequence"/>
</dbReference>
<dbReference type="PANTHER" id="PTHR47510">
    <property type="entry name" value="REVERSE TRANSCRIPTASE DOMAIN-CONTAINING PROTEIN"/>
    <property type="match status" value="1"/>
</dbReference>
<accession>A7SZ72</accession>
<reference evidence="2 3" key="1">
    <citation type="journal article" date="2007" name="Science">
        <title>Sea anemone genome reveals ancestral eumetazoan gene repertoire and genomic organization.</title>
        <authorList>
            <person name="Putnam N.H."/>
            <person name="Srivastava M."/>
            <person name="Hellsten U."/>
            <person name="Dirks B."/>
            <person name="Chapman J."/>
            <person name="Salamov A."/>
            <person name="Terry A."/>
            <person name="Shapiro H."/>
            <person name="Lindquist E."/>
            <person name="Kapitonov V.V."/>
            <person name="Jurka J."/>
            <person name="Genikhovich G."/>
            <person name="Grigoriev I.V."/>
            <person name="Lucas S.M."/>
            <person name="Steele R.E."/>
            <person name="Finnerty J.R."/>
            <person name="Technau U."/>
            <person name="Martindale M.Q."/>
            <person name="Rokhsar D.S."/>
        </authorList>
    </citation>
    <scope>NUCLEOTIDE SEQUENCE [LARGE SCALE GENOMIC DNA]</scope>
    <source>
        <strain evidence="3">CH2 X CH6</strain>
    </source>
</reference>
<dbReference type="PANTHER" id="PTHR47510:SF3">
    <property type="entry name" value="ENDO_EXONUCLEASE_PHOSPHATASE DOMAIN-CONTAINING PROTEIN"/>
    <property type="match status" value="1"/>
</dbReference>
<dbReference type="HOGENOM" id="CLU_1637434_0_0_1"/>